<organism evidence="11 12">
    <name type="scientific">Loktanella salsilacus</name>
    <dbReference type="NCBI Taxonomy" id="195913"/>
    <lineage>
        <taxon>Bacteria</taxon>
        <taxon>Pseudomonadati</taxon>
        <taxon>Pseudomonadota</taxon>
        <taxon>Alphaproteobacteria</taxon>
        <taxon>Rhodobacterales</taxon>
        <taxon>Roseobacteraceae</taxon>
        <taxon>Loktanella</taxon>
    </lineage>
</organism>
<protein>
    <recommendedName>
        <fullName evidence="9">TRAP transporter small permease protein</fullName>
    </recommendedName>
</protein>
<comment type="function">
    <text evidence="9">Part of the tripartite ATP-independent periplasmic (TRAP) transport system.</text>
</comment>
<dbReference type="STRING" id="195913.SAMN04488004_11385"/>
<comment type="subcellular location">
    <subcellularLocation>
        <location evidence="1 9">Cell inner membrane</location>
        <topology evidence="1 9">Multi-pass membrane protein</topology>
    </subcellularLocation>
</comment>
<feature type="transmembrane region" description="Helical" evidence="9">
    <location>
        <begin position="61"/>
        <end position="82"/>
    </location>
</feature>
<keyword evidence="12" id="KW-1185">Reference proteome</keyword>
<evidence type="ECO:0000256" key="9">
    <source>
        <dbReference type="RuleBase" id="RU369079"/>
    </source>
</evidence>
<dbReference type="InterPro" id="IPR055348">
    <property type="entry name" value="DctQ"/>
</dbReference>
<evidence type="ECO:0000256" key="6">
    <source>
        <dbReference type="ARBA" id="ARBA00022989"/>
    </source>
</evidence>
<name>A0A1I4GLT1_9RHOB</name>
<accession>A0A1I4GLT1</accession>
<keyword evidence="6 9" id="KW-1133">Transmembrane helix</keyword>
<dbReference type="InterPro" id="IPR007387">
    <property type="entry name" value="TRAP_DctQ"/>
</dbReference>
<evidence type="ECO:0000256" key="2">
    <source>
        <dbReference type="ARBA" id="ARBA00022448"/>
    </source>
</evidence>
<dbReference type="Proteomes" id="UP000199550">
    <property type="component" value="Unassembled WGS sequence"/>
</dbReference>
<gene>
    <name evidence="11" type="ORF">SAMN04488004_11385</name>
</gene>
<feature type="transmembrane region" description="Helical" evidence="9">
    <location>
        <begin position="103"/>
        <end position="125"/>
    </location>
</feature>
<comment type="similarity">
    <text evidence="8 9">Belongs to the TRAP transporter small permease family.</text>
</comment>
<reference evidence="11 12" key="1">
    <citation type="submission" date="2016-10" db="EMBL/GenBank/DDBJ databases">
        <authorList>
            <person name="de Groot N.N."/>
        </authorList>
    </citation>
    <scope>NUCLEOTIDE SEQUENCE [LARGE SCALE GENOMIC DNA]</scope>
    <source>
        <strain evidence="11 12">DSM 16199</strain>
    </source>
</reference>
<feature type="domain" description="Tripartite ATP-independent periplasmic transporters DctQ component" evidence="10">
    <location>
        <begin position="41"/>
        <end position="165"/>
    </location>
</feature>
<dbReference type="PANTHER" id="PTHR35011:SF10">
    <property type="entry name" value="TRAP TRANSPORTER SMALL PERMEASE PROTEIN"/>
    <property type="match status" value="1"/>
</dbReference>
<evidence type="ECO:0000313" key="11">
    <source>
        <dbReference type="EMBL" id="SFL30945.1"/>
    </source>
</evidence>
<keyword evidence="4 9" id="KW-0997">Cell inner membrane</keyword>
<feature type="transmembrane region" description="Helical" evidence="9">
    <location>
        <begin position="30"/>
        <end position="55"/>
    </location>
</feature>
<dbReference type="AlphaFoldDB" id="A0A1I4GLT1"/>
<sequence>MARPNIRFFSAGGGTSGQGVSLRRVLDVSLGLAASLALGCLILITCVDVVGRYIFDRPLSGAFELTEMILAALVFLALPLTTERREHIEVDILGALLPARANRWLVAFAGLFSAALLATLAWRLGAHALGAAQDGAVTNALSIPYAPFGFLASFSCLVSAVIALLRGVVPPDHCDGKEP</sequence>
<keyword evidence="3" id="KW-1003">Cell membrane</keyword>
<dbReference type="RefSeq" id="WP_090190060.1">
    <property type="nucleotide sequence ID" value="NZ_FOTF01000013.1"/>
</dbReference>
<evidence type="ECO:0000313" key="12">
    <source>
        <dbReference type="Proteomes" id="UP000199550"/>
    </source>
</evidence>
<keyword evidence="7 9" id="KW-0472">Membrane</keyword>
<evidence type="ECO:0000256" key="7">
    <source>
        <dbReference type="ARBA" id="ARBA00023136"/>
    </source>
</evidence>
<feature type="transmembrane region" description="Helical" evidence="9">
    <location>
        <begin position="145"/>
        <end position="165"/>
    </location>
</feature>
<evidence type="ECO:0000256" key="8">
    <source>
        <dbReference type="ARBA" id="ARBA00038436"/>
    </source>
</evidence>
<dbReference type="PANTHER" id="PTHR35011">
    <property type="entry name" value="2,3-DIKETO-L-GULONATE TRAP TRANSPORTER SMALL PERMEASE PROTEIN YIAM"/>
    <property type="match status" value="1"/>
</dbReference>
<dbReference type="Pfam" id="PF04290">
    <property type="entry name" value="DctQ"/>
    <property type="match status" value="1"/>
</dbReference>
<evidence type="ECO:0000259" key="10">
    <source>
        <dbReference type="Pfam" id="PF04290"/>
    </source>
</evidence>
<comment type="subunit">
    <text evidence="9">The complex comprises the extracytoplasmic solute receptor protein and the two transmembrane proteins.</text>
</comment>
<dbReference type="GO" id="GO:0022857">
    <property type="term" value="F:transmembrane transporter activity"/>
    <property type="evidence" value="ECO:0007669"/>
    <property type="project" value="UniProtKB-UniRule"/>
</dbReference>
<dbReference type="GO" id="GO:0015740">
    <property type="term" value="P:C4-dicarboxylate transport"/>
    <property type="evidence" value="ECO:0007669"/>
    <property type="project" value="TreeGrafter"/>
</dbReference>
<evidence type="ECO:0000256" key="1">
    <source>
        <dbReference type="ARBA" id="ARBA00004429"/>
    </source>
</evidence>
<evidence type="ECO:0000256" key="3">
    <source>
        <dbReference type="ARBA" id="ARBA00022475"/>
    </source>
</evidence>
<proteinExistence type="inferred from homology"/>
<dbReference type="EMBL" id="FOTF01000013">
    <property type="protein sequence ID" value="SFL30945.1"/>
    <property type="molecule type" value="Genomic_DNA"/>
</dbReference>
<keyword evidence="2 9" id="KW-0813">Transport</keyword>
<keyword evidence="5 9" id="KW-0812">Transmembrane</keyword>
<evidence type="ECO:0000256" key="4">
    <source>
        <dbReference type="ARBA" id="ARBA00022519"/>
    </source>
</evidence>
<evidence type="ECO:0000256" key="5">
    <source>
        <dbReference type="ARBA" id="ARBA00022692"/>
    </source>
</evidence>
<dbReference type="GO" id="GO:0005886">
    <property type="term" value="C:plasma membrane"/>
    <property type="evidence" value="ECO:0007669"/>
    <property type="project" value="UniProtKB-SubCell"/>
</dbReference>
<dbReference type="OrthoDB" id="2877624at2"/>